<comment type="similarity">
    <text evidence="2 13">Belongs to the DNA polymerase type-C family. DnaE2 subfamily.</text>
</comment>
<dbReference type="PANTHER" id="PTHR32294">
    <property type="entry name" value="DNA POLYMERASE III SUBUNIT ALPHA"/>
    <property type="match status" value="1"/>
</dbReference>
<dbReference type="NCBIfam" id="TIGR00594">
    <property type="entry name" value="polc"/>
    <property type="match status" value="1"/>
</dbReference>
<evidence type="ECO:0000313" key="17">
    <source>
        <dbReference type="Proteomes" id="UP000197065"/>
    </source>
</evidence>
<evidence type="ECO:0000256" key="13">
    <source>
        <dbReference type="HAMAP-Rule" id="MF_01902"/>
    </source>
</evidence>
<dbReference type="SUPFAM" id="SSF89550">
    <property type="entry name" value="PHP domain-like"/>
    <property type="match status" value="1"/>
</dbReference>
<dbReference type="Pfam" id="PF07733">
    <property type="entry name" value="DNA_pol3_alpha"/>
    <property type="match status" value="1"/>
</dbReference>
<accession>A0A212QQD5</accession>
<feature type="region of interest" description="Disordered" evidence="14">
    <location>
        <begin position="1065"/>
        <end position="1085"/>
    </location>
</feature>
<dbReference type="PANTHER" id="PTHR32294:SF4">
    <property type="entry name" value="ERROR-PRONE DNA POLYMERASE"/>
    <property type="match status" value="1"/>
</dbReference>
<keyword evidence="7 13" id="KW-0548">Nucleotidyltransferase</keyword>
<dbReference type="HAMAP" id="MF_01902">
    <property type="entry name" value="DNApol_error_prone"/>
    <property type="match status" value="1"/>
</dbReference>
<dbReference type="CDD" id="cd07434">
    <property type="entry name" value="PHP_PolIIIA_DnaE2"/>
    <property type="match status" value="1"/>
</dbReference>
<comment type="catalytic activity">
    <reaction evidence="12 13">
        <text>DNA(n) + a 2'-deoxyribonucleoside 5'-triphosphate = DNA(n+1) + diphosphate</text>
        <dbReference type="Rhea" id="RHEA:22508"/>
        <dbReference type="Rhea" id="RHEA-COMP:17339"/>
        <dbReference type="Rhea" id="RHEA-COMP:17340"/>
        <dbReference type="ChEBI" id="CHEBI:33019"/>
        <dbReference type="ChEBI" id="CHEBI:61560"/>
        <dbReference type="ChEBI" id="CHEBI:173112"/>
        <dbReference type="EC" id="2.7.7.7"/>
    </reaction>
</comment>
<keyword evidence="6 13" id="KW-0808">Transferase</keyword>
<dbReference type="RefSeq" id="WP_088560158.1">
    <property type="nucleotide sequence ID" value="NZ_FYEH01000002.1"/>
</dbReference>
<dbReference type="GO" id="GO:0006260">
    <property type="term" value="P:DNA replication"/>
    <property type="evidence" value="ECO:0007669"/>
    <property type="project" value="UniProtKB-KW"/>
</dbReference>
<keyword evidence="5 13" id="KW-0963">Cytoplasm</keyword>
<comment type="function">
    <text evidence="13">DNA polymerase involved in damage-induced mutagenesis and translesion synthesis (TLS). It is not the major replicative DNA polymerase.</text>
</comment>
<evidence type="ECO:0000256" key="9">
    <source>
        <dbReference type="ARBA" id="ARBA00022763"/>
    </source>
</evidence>
<dbReference type="InterPro" id="IPR004365">
    <property type="entry name" value="NA-bd_OB_tRNA"/>
</dbReference>
<dbReference type="GO" id="GO:0003887">
    <property type="term" value="F:DNA-directed DNA polymerase activity"/>
    <property type="evidence" value="ECO:0007669"/>
    <property type="project" value="UniProtKB-UniRule"/>
</dbReference>
<dbReference type="Pfam" id="PF17657">
    <property type="entry name" value="DNA_pol3_finger"/>
    <property type="match status" value="1"/>
</dbReference>
<organism evidence="16 17">
    <name type="scientific">Arboricoccus pini</name>
    <dbReference type="NCBI Taxonomy" id="1963835"/>
    <lineage>
        <taxon>Bacteria</taxon>
        <taxon>Pseudomonadati</taxon>
        <taxon>Pseudomonadota</taxon>
        <taxon>Alphaproteobacteria</taxon>
        <taxon>Geminicoccales</taxon>
        <taxon>Geminicoccaceae</taxon>
        <taxon>Arboricoccus</taxon>
    </lineage>
</organism>
<dbReference type="Gene3D" id="3.20.20.140">
    <property type="entry name" value="Metal-dependent hydrolases"/>
    <property type="match status" value="1"/>
</dbReference>
<comment type="subcellular location">
    <subcellularLocation>
        <location evidence="1 13">Cytoplasm</location>
    </subcellularLocation>
</comment>
<dbReference type="Pfam" id="PF14579">
    <property type="entry name" value="HHH_6"/>
    <property type="match status" value="1"/>
</dbReference>
<keyword evidence="17" id="KW-1185">Reference proteome</keyword>
<evidence type="ECO:0000256" key="6">
    <source>
        <dbReference type="ARBA" id="ARBA00022679"/>
    </source>
</evidence>
<evidence type="ECO:0000256" key="14">
    <source>
        <dbReference type="SAM" id="MobiDB-lite"/>
    </source>
</evidence>
<dbReference type="AlphaFoldDB" id="A0A212QQD5"/>
<evidence type="ECO:0000256" key="8">
    <source>
        <dbReference type="ARBA" id="ARBA00022705"/>
    </source>
</evidence>
<dbReference type="InterPro" id="IPR016195">
    <property type="entry name" value="Pol/histidinol_Pase-like"/>
</dbReference>
<evidence type="ECO:0000313" key="16">
    <source>
        <dbReference type="EMBL" id="SNB61650.1"/>
    </source>
</evidence>
<dbReference type="InterPro" id="IPR003141">
    <property type="entry name" value="Pol/His_phosphatase_N"/>
</dbReference>
<dbReference type="GO" id="GO:0005737">
    <property type="term" value="C:cytoplasm"/>
    <property type="evidence" value="ECO:0007669"/>
    <property type="project" value="UniProtKB-SubCell"/>
</dbReference>
<dbReference type="InterPro" id="IPR004013">
    <property type="entry name" value="PHP_dom"/>
</dbReference>
<dbReference type="NCBIfam" id="NF004225">
    <property type="entry name" value="PRK05672.1"/>
    <property type="match status" value="1"/>
</dbReference>
<dbReference type="InterPro" id="IPR004805">
    <property type="entry name" value="DnaE2/DnaE/PolC"/>
</dbReference>
<reference evidence="16 17" key="1">
    <citation type="submission" date="2017-06" db="EMBL/GenBank/DDBJ databases">
        <authorList>
            <person name="Kim H.J."/>
            <person name="Triplett B.A."/>
        </authorList>
    </citation>
    <scope>NUCLEOTIDE SEQUENCE [LARGE SCALE GENOMIC DNA]</scope>
    <source>
        <strain evidence="16 17">B29T1</strain>
    </source>
</reference>
<dbReference type="InterPro" id="IPR040982">
    <property type="entry name" value="DNA_pol3_finger"/>
</dbReference>
<dbReference type="GO" id="GO:0003676">
    <property type="term" value="F:nucleic acid binding"/>
    <property type="evidence" value="ECO:0007669"/>
    <property type="project" value="InterPro"/>
</dbReference>
<feature type="domain" description="Polymerase/histidinol phosphatase N-terminal" evidence="15">
    <location>
        <begin position="5"/>
        <end position="93"/>
    </location>
</feature>
<evidence type="ECO:0000256" key="1">
    <source>
        <dbReference type="ARBA" id="ARBA00004496"/>
    </source>
</evidence>
<dbReference type="CDD" id="cd04485">
    <property type="entry name" value="DnaE_OBF"/>
    <property type="match status" value="1"/>
</dbReference>
<keyword evidence="11 13" id="KW-0234">DNA repair</keyword>
<evidence type="ECO:0000256" key="12">
    <source>
        <dbReference type="ARBA" id="ARBA00049244"/>
    </source>
</evidence>
<dbReference type="GO" id="GO:0006281">
    <property type="term" value="P:DNA repair"/>
    <property type="evidence" value="ECO:0007669"/>
    <property type="project" value="UniProtKB-UniRule"/>
</dbReference>
<dbReference type="Proteomes" id="UP000197065">
    <property type="component" value="Unassembled WGS sequence"/>
</dbReference>
<evidence type="ECO:0000256" key="11">
    <source>
        <dbReference type="ARBA" id="ARBA00023204"/>
    </source>
</evidence>
<proteinExistence type="inferred from homology"/>
<keyword evidence="10 13" id="KW-0239">DNA-directed DNA polymerase</keyword>
<evidence type="ECO:0000256" key="5">
    <source>
        <dbReference type="ARBA" id="ARBA00022490"/>
    </source>
</evidence>
<dbReference type="Gene3D" id="1.10.150.870">
    <property type="match status" value="1"/>
</dbReference>
<evidence type="ECO:0000259" key="15">
    <source>
        <dbReference type="SMART" id="SM00481"/>
    </source>
</evidence>
<keyword evidence="9 13" id="KW-0227">DNA damage</keyword>
<sequence>MCSYVELQVTSNFSFLRGASHPEELIVRAAELGLAGMALTDRNSLAGVVRAHVKAKELQAAKAREMEAAGLTGQEAAKPAIRFVVGVRLDIEDGPSFLCWPTDRPAYARLTSLLTTGNRRTTKGRCVLRLGDLTALGAGQLLAVLPPETLLEDEAQGQAFRRLLADLGRRWRGSFWLVLQHRMDGCDDHRLAALAALAREAGLPLLATGDVHYHLAERRPLQDVLTCIREHCTIATAGYRLFAHAERHLRSPAAMAMLFADYPDALAAGHEILGRIRFSLDDLAYDYPIEPTYEGRTPQGELAHRVAARLPWRYPGGTPDKVVKAVAHELALIESLNYAPYFLTVDDIVRHAREKGILCQGRGSAANSAVCYVLGITSVDPAKINLLFERFLSGERNEPPDIDVDFEHERREEVMQWIFERYGRDHAGIVATVIRYRAKSALREVAKVMGIGADMQAALSRTIWGWGRDGVSPEAMREAGIPLTDGRILMTLELAATLIDFPRHLSQHTGGFVIARSPLRDLVPIHNAAMEDRTVVEWDKDDIEALGMLKIDVLALGMLSCIRRAFDLLRAHRGLDLDLATLPEEDLETYEMLCEADSIGVFQVESRAQMSMLPRLRPMEYYDLVIEVAIVRPGPIQGDMVHPYLRRRDGLEPIIYPKPELEAVLGKTKGVPLFQEQAMQIAIVAAGFTAAEADGLRRAMATFKHKGRLEYYENRLIEGMIARGYEREFAERCFRQIEGFGYYGFPESHAASFALLVYVSAWLKRHHPDIFLAAILNAQPMGFYAPAQLVGDARRHEVEVEAPDVNHSFWDTVLEACTPSFKRKDRVRLGFRQIKGMRLAAAAAIVRVRAEGGAYRSIEDLWARVQMGREVLILLADADAFRSLGIGRHLALWIVEAILDPRLPLLEMPAKEGSNRPPAELLDAGAEDLPPLGRGEEVIADYGRLGLSLKGHPIAFLRDWLTDRSYVAACTLAEPGAPEIVKVAGLVLLRQRPGSAKGVIFMTLEDETGPVNVIVWPDVFARYRRILLGSRFMGVAGRLQRVGKVIHVIARRPVDLTPALARLKDADLSPEPSDRSDGSEGRERAAALAVRDVIPEGRNFR</sequence>
<dbReference type="OrthoDB" id="9803237at2"/>
<dbReference type="InterPro" id="IPR011708">
    <property type="entry name" value="DNA_pol3_alpha_NTPase_dom"/>
</dbReference>
<dbReference type="EMBL" id="FYEH01000002">
    <property type="protein sequence ID" value="SNB61650.1"/>
    <property type="molecule type" value="Genomic_DNA"/>
</dbReference>
<keyword evidence="8 13" id="KW-0235">DNA replication</keyword>
<evidence type="ECO:0000256" key="4">
    <source>
        <dbReference type="ARBA" id="ARBA00017273"/>
    </source>
</evidence>
<evidence type="ECO:0000256" key="10">
    <source>
        <dbReference type="ARBA" id="ARBA00022932"/>
    </source>
</evidence>
<dbReference type="SMART" id="SM00481">
    <property type="entry name" value="POLIIIAc"/>
    <property type="match status" value="1"/>
</dbReference>
<gene>
    <name evidence="13" type="primary">dnaE2</name>
    <name evidence="16" type="ORF">SAMN07250955_102316</name>
</gene>
<name>A0A212QQD5_9PROT</name>
<evidence type="ECO:0000256" key="3">
    <source>
        <dbReference type="ARBA" id="ARBA00012417"/>
    </source>
</evidence>
<dbReference type="Pfam" id="PF01336">
    <property type="entry name" value="tRNA_anti-codon"/>
    <property type="match status" value="1"/>
</dbReference>
<dbReference type="Pfam" id="PF02811">
    <property type="entry name" value="PHP"/>
    <property type="match status" value="1"/>
</dbReference>
<evidence type="ECO:0000256" key="7">
    <source>
        <dbReference type="ARBA" id="ARBA00022695"/>
    </source>
</evidence>
<dbReference type="InterPro" id="IPR029460">
    <property type="entry name" value="DNAPol_HHH"/>
</dbReference>
<dbReference type="EC" id="2.7.7.7" evidence="3 13"/>
<protein>
    <recommendedName>
        <fullName evidence="4 13">Error-prone DNA polymerase</fullName>
        <ecNumber evidence="3 13">2.7.7.7</ecNumber>
    </recommendedName>
</protein>
<evidence type="ECO:0000256" key="2">
    <source>
        <dbReference type="ARBA" id="ARBA00007391"/>
    </source>
</evidence>
<dbReference type="InterPro" id="IPR023073">
    <property type="entry name" value="DnaE2"/>
</dbReference>
<dbReference type="GO" id="GO:0008408">
    <property type="term" value="F:3'-5' exonuclease activity"/>
    <property type="evidence" value="ECO:0007669"/>
    <property type="project" value="InterPro"/>
</dbReference>